<dbReference type="EMBL" id="BAABZQ010000001">
    <property type="protein sequence ID" value="GAA6502559.1"/>
    <property type="molecule type" value="Genomic_DNA"/>
</dbReference>
<accession>A0ABQ0C197</accession>
<evidence type="ECO:0000313" key="1">
    <source>
        <dbReference type="EMBL" id="GAA6502559.1"/>
    </source>
</evidence>
<dbReference type="InterPro" id="IPR050727">
    <property type="entry name" value="GH43_arabinanases"/>
</dbReference>
<reference evidence="1 2" key="1">
    <citation type="submission" date="2024-04" db="EMBL/GenBank/DDBJ databases">
        <title>Defined microbial consortia suppress multidrug-resistant proinflammatory Enterobacteriaceae via ecological control.</title>
        <authorList>
            <person name="Furuichi M."/>
            <person name="Kawaguchi T."/>
            <person name="Pust M."/>
            <person name="Yasuma K."/>
            <person name="Plichta D."/>
            <person name="Hasegawa N."/>
            <person name="Ohya T."/>
            <person name="Bhattarai S."/>
            <person name="Sasajima S."/>
            <person name="Aoto Y."/>
            <person name="Tuganbaev T."/>
            <person name="Yaginuma M."/>
            <person name="Ueda M."/>
            <person name="Okahashi N."/>
            <person name="Amafuji K."/>
            <person name="Kiridooshi Y."/>
            <person name="Sugita K."/>
            <person name="Strazar M."/>
            <person name="Skelly A."/>
            <person name="Suda W."/>
            <person name="Hattori M."/>
            <person name="Nakamoto N."/>
            <person name="Caballero S."/>
            <person name="Norman J."/>
            <person name="Olle B."/>
            <person name="Tanoue T."/>
            <person name="Arita M."/>
            <person name="Bucci V."/>
            <person name="Atarashi K."/>
            <person name="Xavier R."/>
            <person name="Honda K."/>
        </authorList>
    </citation>
    <scope>NUCLEOTIDE SEQUENCE [LARGE SCALE GENOMIC DNA]</scope>
    <source>
        <strain evidence="2">k34-0107-D12</strain>
    </source>
</reference>
<evidence type="ECO:0008006" key="3">
    <source>
        <dbReference type="Google" id="ProtNLM"/>
    </source>
</evidence>
<dbReference type="RefSeq" id="WP_227210962.1">
    <property type="nucleotide sequence ID" value="NZ_BAABZQ010000001.1"/>
</dbReference>
<proteinExistence type="predicted"/>
<dbReference type="InterPro" id="IPR023296">
    <property type="entry name" value="Glyco_hydro_beta-prop_sf"/>
</dbReference>
<dbReference type="CDD" id="cd08983">
    <property type="entry name" value="GH43_Bt3655-like"/>
    <property type="match status" value="1"/>
</dbReference>
<gene>
    <name evidence="1" type="ORF">K340107D12_53750</name>
</gene>
<protein>
    <recommendedName>
        <fullName evidence="3">1,4-beta-xylanase</fullName>
    </recommendedName>
</protein>
<name>A0ABQ0C197_9FIRM</name>
<comment type="caution">
    <text evidence="1">The sequence shown here is derived from an EMBL/GenBank/DDBJ whole genome shotgun (WGS) entry which is preliminary data.</text>
</comment>
<dbReference type="SUPFAM" id="SSF75005">
    <property type="entry name" value="Arabinanase/levansucrase/invertase"/>
    <property type="match status" value="1"/>
</dbReference>
<dbReference type="PANTHER" id="PTHR43301">
    <property type="entry name" value="ARABINAN ENDO-1,5-ALPHA-L-ARABINOSIDASE"/>
    <property type="match status" value="1"/>
</dbReference>
<keyword evidence="2" id="KW-1185">Reference proteome</keyword>
<dbReference type="Proteomes" id="UP001600941">
    <property type="component" value="Unassembled WGS sequence"/>
</dbReference>
<sequence length="298" mass="34307">MKYLFIYFIGEQEDGEQVYFSVSSDGLHWEDLNQGKPVLRSCVGEKGIRDPFVVRDSENDRFYMMATDLRIGAGKGWEEAQYRGSRNLIIWESENLADWSGPRSCTVGVPEAGCVWAPESVYDQDEKAFFVFWASMVQLVGESEPKQRIYGSYTRDFRNFTEPFIYLETGNHVIDMNIVRAQGWYYRFVKDETTKGIKADRVRKLCGESAQSIHSEILEKLLGVEGPEAYELPDGRWCLIADQFASGGGYLPLVCSELEKGDFEVLSHQEYDLGKLKKRHGCILKITNEEYLRLKNRY</sequence>
<evidence type="ECO:0000313" key="2">
    <source>
        <dbReference type="Proteomes" id="UP001600941"/>
    </source>
</evidence>
<dbReference type="Gene3D" id="2.115.10.20">
    <property type="entry name" value="Glycosyl hydrolase domain, family 43"/>
    <property type="match status" value="1"/>
</dbReference>
<organism evidence="1 2">
    <name type="scientific">Blautia parvula</name>
    <dbReference type="NCBI Taxonomy" id="2877527"/>
    <lineage>
        <taxon>Bacteria</taxon>
        <taxon>Bacillati</taxon>
        <taxon>Bacillota</taxon>
        <taxon>Clostridia</taxon>
        <taxon>Lachnospirales</taxon>
        <taxon>Lachnospiraceae</taxon>
        <taxon>Blautia</taxon>
    </lineage>
</organism>
<dbReference type="PANTHER" id="PTHR43301:SF3">
    <property type="entry name" value="ARABINAN ENDO-1,5-ALPHA-L-ARABINOSIDASE A-RELATED"/>
    <property type="match status" value="1"/>
</dbReference>